<sequence>MKNFKKGISILLAVVFILSITLMGCKSSDTKKTDSGSKDSGTTAKKDEDVKVLKIFLGGDEKEKQEEVFAAANEMLKTKLPGVQMDIEVIPYGNWIERWKLLTAAGDQMDIAWIGWMLNFDTISREEMLTPLEGLIEKNCPEIKDVIPQFVFDKATVDGHVYAVPNYQQMVEMRRGIRLYKHLADEYVDVAALEEQFTKDLTFDQDDWDALEVYFKKAKENGTLQKGPSPSISWLYRNGYEPIANQDSPVAIKIGDESCTVLNKFATPQYKTMIHTMADWYEKGYIREDVLAVESFDKPRADEFVKDGNISWVHETLKDQDKKDTKRANDAGNDVELVVVPTTDFQYLAPYGTATNLAIPFTAKYPDEAIKLINLLNTDKEFYNLMVYGLEGKNYEKIDENTIKITDKDSYGLANWATGNTLLGYEIEGGVKGWSTYLDQMHREAKQSYLMGFKVDTEKYSTTLQQLDTIIKEYQNALEFGALGSSVDEKYEEFLDKLDKAGIDKVIEGFQQQIDEFLASKK</sequence>
<organism evidence="1 2">
    <name type="scientific">Vallitalea maricola</name>
    <dbReference type="NCBI Taxonomy" id="3074433"/>
    <lineage>
        <taxon>Bacteria</taxon>
        <taxon>Bacillati</taxon>
        <taxon>Bacillota</taxon>
        <taxon>Clostridia</taxon>
        <taxon>Lachnospirales</taxon>
        <taxon>Vallitaleaceae</taxon>
        <taxon>Vallitalea</taxon>
    </lineage>
</organism>
<keyword evidence="2" id="KW-1185">Reference proteome</keyword>
<evidence type="ECO:0000313" key="1">
    <source>
        <dbReference type="EMBL" id="GMQ62238.1"/>
    </source>
</evidence>
<reference evidence="1" key="1">
    <citation type="submission" date="2023-09" db="EMBL/GenBank/DDBJ databases">
        <title>Vallitalea sediminicola and Vallitalea maricola sp. nov., anaerobic bacteria isolated from marine sediment.</title>
        <authorList>
            <person name="Hirano S."/>
            <person name="Maeda A."/>
            <person name="Terahara T."/>
            <person name="Mori K."/>
            <person name="Hamada M."/>
            <person name="Matsumoto R."/>
            <person name="Kobayashi T."/>
        </authorList>
    </citation>
    <scope>NUCLEOTIDE SEQUENCE</scope>
    <source>
        <strain evidence="1">AN17-2</strain>
    </source>
</reference>
<dbReference type="Proteomes" id="UP001374599">
    <property type="component" value="Unassembled WGS sequence"/>
</dbReference>
<comment type="caution">
    <text evidence="1">The sequence shown here is derived from an EMBL/GenBank/DDBJ whole genome shotgun (WGS) entry which is preliminary data.</text>
</comment>
<name>A0ACB5UI56_9FIRM</name>
<gene>
    <name evidence="1" type="ORF">AN2V17_14700</name>
</gene>
<proteinExistence type="predicted"/>
<evidence type="ECO:0000313" key="2">
    <source>
        <dbReference type="Proteomes" id="UP001374599"/>
    </source>
</evidence>
<accession>A0ACB5UI56</accession>
<dbReference type="EMBL" id="BTPU01000023">
    <property type="protein sequence ID" value="GMQ62238.1"/>
    <property type="molecule type" value="Genomic_DNA"/>
</dbReference>
<protein>
    <submittedName>
        <fullName evidence="1">ABC transporter substrate-binding protein</fullName>
    </submittedName>
</protein>